<name>A0A8S2PGM6_9BILA</name>
<dbReference type="Proteomes" id="UP000681720">
    <property type="component" value="Unassembled WGS sequence"/>
</dbReference>
<feature type="compositionally biased region" description="Polar residues" evidence="2">
    <location>
        <begin position="321"/>
        <end position="338"/>
    </location>
</feature>
<feature type="region of interest" description="Disordered" evidence="2">
    <location>
        <begin position="463"/>
        <end position="512"/>
    </location>
</feature>
<evidence type="ECO:0000313" key="4">
    <source>
        <dbReference type="Proteomes" id="UP000681720"/>
    </source>
</evidence>
<sequence>MHQQPTRSTRTPQRRAPLNSSSGDLGDSSLSRATVLSSHQSSEYQSPSHIIPSSSTSLMTTSQSTLQAQTINQENFLTQPYHSKTVPSFAETQLLSIYYLNRNITNQPIGGANRDSCIFIEQQERKPVRYSASYDPSASTRSTQTSPLLALKQLSTYGSTLIVDSSQQSIGTNSRLYEQRLKIHSGSQRLANNLALISETDIPLSTSELVEESRYSYEEYLIHVDDNQEQKKLISSSTPTSTSSVTTIIAQQSPLQPSLSPSKLAGKKMFHPEEFDSDRTSRLSGDDINTHSSASSMSGSFTNHDWPTTGANNSSNPSNNYPIVNTRQTISNQTTRISSWPPAPNDEPPVDTPFETSFILDESDEQRRPSRVQFAEQLVRVIPPSATNSLIGVQEEHQKQRRPQYSSYPFELDEIRQIIGKPINSLDDVGYYSQNDHTWRWNDIFWFSLTPLQHDQLNRLLQSRSRQDSGDTQINEHSDRSAYQGDSEDNTPKFNINSRRIRSQNSSEENLAPTTITRTIIEETKRVQSTINDPGLTVSVTGAGAWQQQKQPTASTGIGKYTETSTIHENHPSISVFGSTPNGNYARIGSQESIASSTIQPQSFMNKKSDNQMTIIESGYNSADEPLQQQQQQQQQQRTNLFRPNSSTIFEESSTSQHMDIHSGIAGLVAGPSSVIVSSDDIQLQEQPIYENLRPELIRQQLSEPDLDPLSYEQFIFDYFSTYAKRLRSNEKTLILIIDGQQIQMPHIRVPTNDSLVLSRNVYLDAIDEYPPPFETESDQLVIFIHDGQILKLAPRSTIIEEQQIDDDNDDNIEIDEDDDILIQWLSDNARWSTENGQVFLLRYRTMPNYLVRITGDEGLRLSNLLHRQTLHMNDLLDWHKKHVQIERIDNSLRMIIKPNRNIEIDSLPLDENEKKREKVKSTNQKTRNTFEQQEEKPLVFFIPFHQQTQNDNEEEKEEEEEKNNYQHYTSTSSLLQQEEQKKIKTNDSDEERALFLESISSLLHFVNANGSNVGTLELIQGRRLRLSLTNNSPFSQQQQQLEFNEEDTRLLYEELNLDIDACAEHLIDLVFDRIEFDNDKQHILIYYHNQMLKLKNFKQKLLQPATKKLRLTSNKTSRTESPTRTSLNEEHVNTLTQWLDQLNRQGLITITEQNDIVVLPNGEDDQQQILINHDDVDKYMEQKLSAATPGDEAEVIVMNDIARILLLYKYVHFSEGQLIFGSQRIALDRNELLWLRSIIRGVRMEELNRETAIDLFDGENTQALHIPYEHMPPTNDPYIVANYLYQNGSV</sequence>
<evidence type="ECO:0000256" key="1">
    <source>
        <dbReference type="SAM" id="Coils"/>
    </source>
</evidence>
<feature type="region of interest" description="Disordered" evidence="2">
    <location>
        <begin position="273"/>
        <end position="355"/>
    </location>
</feature>
<feature type="compositionally biased region" description="Basic and acidic residues" evidence="2">
    <location>
        <begin position="465"/>
        <end position="480"/>
    </location>
</feature>
<feature type="compositionally biased region" description="Acidic residues" evidence="2">
    <location>
        <begin position="952"/>
        <end position="962"/>
    </location>
</feature>
<gene>
    <name evidence="3" type="ORF">GIL414_LOCUS14274</name>
</gene>
<accession>A0A8S2PGM6</accession>
<organism evidence="3 4">
    <name type="scientific">Rotaria magnacalcarata</name>
    <dbReference type="NCBI Taxonomy" id="392030"/>
    <lineage>
        <taxon>Eukaryota</taxon>
        <taxon>Metazoa</taxon>
        <taxon>Spiralia</taxon>
        <taxon>Gnathifera</taxon>
        <taxon>Rotifera</taxon>
        <taxon>Eurotatoria</taxon>
        <taxon>Bdelloidea</taxon>
        <taxon>Philodinida</taxon>
        <taxon>Philodinidae</taxon>
        <taxon>Rotaria</taxon>
    </lineage>
</organism>
<feature type="region of interest" description="Disordered" evidence="2">
    <location>
        <begin position="949"/>
        <end position="984"/>
    </location>
</feature>
<protein>
    <submittedName>
        <fullName evidence="3">Uncharacterized protein</fullName>
    </submittedName>
</protein>
<feature type="compositionally biased region" description="Polar residues" evidence="2">
    <location>
        <begin position="290"/>
        <end position="311"/>
    </location>
</feature>
<comment type="caution">
    <text evidence="3">The sequence shown here is derived from an EMBL/GenBank/DDBJ whole genome shotgun (WGS) entry which is preliminary data.</text>
</comment>
<reference evidence="3" key="1">
    <citation type="submission" date="2021-02" db="EMBL/GenBank/DDBJ databases">
        <authorList>
            <person name="Nowell W R."/>
        </authorList>
    </citation>
    <scope>NUCLEOTIDE SEQUENCE</scope>
</reference>
<feature type="coiled-coil region" evidence="1">
    <location>
        <begin position="910"/>
        <end position="937"/>
    </location>
</feature>
<feature type="compositionally biased region" description="Polar residues" evidence="2">
    <location>
        <begin position="966"/>
        <end position="978"/>
    </location>
</feature>
<feature type="compositionally biased region" description="Pro residues" evidence="2">
    <location>
        <begin position="341"/>
        <end position="351"/>
    </location>
</feature>
<feature type="compositionally biased region" description="Basic and acidic residues" evidence="2">
    <location>
        <begin position="273"/>
        <end position="289"/>
    </location>
</feature>
<feature type="non-terminal residue" evidence="3">
    <location>
        <position position="1"/>
    </location>
</feature>
<feature type="region of interest" description="Disordered" evidence="2">
    <location>
        <begin position="1"/>
        <end position="62"/>
    </location>
</feature>
<evidence type="ECO:0000256" key="2">
    <source>
        <dbReference type="SAM" id="MobiDB-lite"/>
    </source>
</evidence>
<feature type="compositionally biased region" description="Low complexity" evidence="2">
    <location>
        <begin position="495"/>
        <end position="512"/>
    </location>
</feature>
<dbReference type="EMBL" id="CAJOBJ010005997">
    <property type="protein sequence ID" value="CAF4048013.1"/>
    <property type="molecule type" value="Genomic_DNA"/>
</dbReference>
<keyword evidence="1" id="KW-0175">Coiled coil</keyword>
<evidence type="ECO:0000313" key="3">
    <source>
        <dbReference type="EMBL" id="CAF4048013.1"/>
    </source>
</evidence>
<proteinExistence type="predicted"/>